<evidence type="ECO:0000313" key="1">
    <source>
        <dbReference type="EnsemblPlants" id="OBART01G42560.1"/>
    </source>
</evidence>
<dbReference type="EnsemblPlants" id="OBART01G42560.1">
    <property type="protein sequence ID" value="OBART01G42560.1"/>
    <property type="gene ID" value="OBART01G42560"/>
</dbReference>
<name>A0A0D3EY49_9ORYZ</name>
<organism evidence="1">
    <name type="scientific">Oryza barthii</name>
    <dbReference type="NCBI Taxonomy" id="65489"/>
    <lineage>
        <taxon>Eukaryota</taxon>
        <taxon>Viridiplantae</taxon>
        <taxon>Streptophyta</taxon>
        <taxon>Embryophyta</taxon>
        <taxon>Tracheophyta</taxon>
        <taxon>Spermatophyta</taxon>
        <taxon>Magnoliopsida</taxon>
        <taxon>Liliopsida</taxon>
        <taxon>Poales</taxon>
        <taxon>Poaceae</taxon>
        <taxon>BOP clade</taxon>
        <taxon>Oryzoideae</taxon>
        <taxon>Oryzeae</taxon>
        <taxon>Oryzinae</taxon>
        <taxon>Oryza</taxon>
    </lineage>
</organism>
<dbReference type="AlphaFoldDB" id="A0A0D3EY49"/>
<dbReference type="Gramene" id="OBART01G42560.1">
    <property type="protein sequence ID" value="OBART01G42560.1"/>
    <property type="gene ID" value="OBART01G42560"/>
</dbReference>
<protein>
    <submittedName>
        <fullName evidence="1">Uncharacterized protein</fullName>
    </submittedName>
</protein>
<dbReference type="Proteomes" id="UP000026960">
    <property type="component" value="Chromosome 1"/>
</dbReference>
<sequence>MPTLAAAVAPLLSSPLLSDFGALSTLKKKRFSLSRRERLSSEFPWMSSMNKKRAENGIFNQWRNSSSPI</sequence>
<keyword evidence="2" id="KW-1185">Reference proteome</keyword>
<reference evidence="1" key="2">
    <citation type="submission" date="2015-03" db="UniProtKB">
        <authorList>
            <consortium name="EnsemblPlants"/>
        </authorList>
    </citation>
    <scope>IDENTIFICATION</scope>
</reference>
<reference evidence="1" key="1">
    <citation type="journal article" date="2009" name="Rice">
        <title>De Novo Next Generation Sequencing of Plant Genomes.</title>
        <authorList>
            <person name="Rounsley S."/>
            <person name="Marri P.R."/>
            <person name="Yu Y."/>
            <person name="He R."/>
            <person name="Sisneros N."/>
            <person name="Goicoechea J.L."/>
            <person name="Lee S.J."/>
            <person name="Angelova A."/>
            <person name="Kudrna D."/>
            <person name="Luo M."/>
            <person name="Affourtit J."/>
            <person name="Desany B."/>
            <person name="Knight J."/>
            <person name="Niazi F."/>
            <person name="Egholm M."/>
            <person name="Wing R.A."/>
        </authorList>
    </citation>
    <scope>NUCLEOTIDE SEQUENCE [LARGE SCALE GENOMIC DNA]</scope>
    <source>
        <strain evidence="1">cv. IRGC 105608</strain>
    </source>
</reference>
<proteinExistence type="predicted"/>
<dbReference type="HOGENOM" id="CLU_204163_0_0_1"/>
<accession>A0A0D3EY49</accession>
<evidence type="ECO:0000313" key="2">
    <source>
        <dbReference type="Proteomes" id="UP000026960"/>
    </source>
</evidence>